<gene>
    <name evidence="1" type="ORF">CLV42_111175</name>
</gene>
<dbReference type="Proteomes" id="UP000240978">
    <property type="component" value="Unassembled WGS sequence"/>
</dbReference>
<organism evidence="1 2">
    <name type="scientific">Chitinophaga ginsengisoli</name>
    <dbReference type="NCBI Taxonomy" id="363837"/>
    <lineage>
        <taxon>Bacteria</taxon>
        <taxon>Pseudomonadati</taxon>
        <taxon>Bacteroidota</taxon>
        <taxon>Chitinophagia</taxon>
        <taxon>Chitinophagales</taxon>
        <taxon>Chitinophagaceae</taxon>
        <taxon>Chitinophaga</taxon>
    </lineage>
</organism>
<accession>A0A2P8FXM8</accession>
<name>A0A2P8FXM8_9BACT</name>
<dbReference type="OrthoDB" id="680656at2"/>
<protein>
    <submittedName>
        <fullName evidence="1">YD repeat-containing protein</fullName>
    </submittedName>
</protein>
<dbReference type="InterPro" id="IPR006530">
    <property type="entry name" value="YD"/>
</dbReference>
<dbReference type="NCBIfam" id="TIGR01643">
    <property type="entry name" value="YD_repeat_2x"/>
    <property type="match status" value="1"/>
</dbReference>
<proteinExistence type="predicted"/>
<evidence type="ECO:0000313" key="1">
    <source>
        <dbReference type="EMBL" id="PSL26461.1"/>
    </source>
</evidence>
<dbReference type="RefSeq" id="WP_106604415.1">
    <property type="nucleotide sequence ID" value="NZ_PYGK01000011.1"/>
</dbReference>
<keyword evidence="2" id="KW-1185">Reference proteome</keyword>
<reference evidence="1 2" key="1">
    <citation type="submission" date="2018-03" db="EMBL/GenBank/DDBJ databases">
        <title>Genomic Encyclopedia of Archaeal and Bacterial Type Strains, Phase II (KMG-II): from individual species to whole genera.</title>
        <authorList>
            <person name="Goeker M."/>
        </authorList>
    </citation>
    <scope>NUCLEOTIDE SEQUENCE [LARGE SCALE GENOMIC DNA]</scope>
    <source>
        <strain evidence="1 2">DSM 18107</strain>
    </source>
</reference>
<comment type="caution">
    <text evidence="1">The sequence shown here is derived from an EMBL/GenBank/DDBJ whole genome shotgun (WGS) entry which is preliminary data.</text>
</comment>
<dbReference type="AlphaFoldDB" id="A0A2P8FXM8"/>
<sequence length="1130" mass="127670">MLNKRKVLGVASTILCCAIVTKGQNFELPKIIPPSPAVKAMQKFSDVPISYYTGTTNITVPIHEIQLANFSLPINLMYHSATVHVQEESGRVGLGWALNAGGQISRNIYSYDDFDSNRYLDIGKPELVGYPLLYQDTVPLAKFNPSNIQLYPYVSGDGVVNGKNFFDFQPDKFTLQLPGYSNKFIISSKSSVILENEDQTLVEFTRSGDRNATVSWKVTTQDGNKYYFTSEEMQSMYVGAIPPAATAWFLDKIETIDRDTILFMYDSQVGSSYNVTGATELNQINFYTPGYPVTNRQVSSYYQYSKKLLKNIIYPNGKIEFLYSARADIYGESKLDTVKIFNGRNQLIKNVNLEYDYFIPNVTGNNMNLGYDPSLYFPYTTDNTNRRLKLKSVLTKDAAQTISDERYSFEYNETYVPNKISTGQDHWGYFNGVLNNPCLVPRLIVGYPLIGEVNPYIVTTEGADRSPNATYAGVFLLKKLTYPTGGTETFEYESNDYDYNKSVANDSRATRYYNSFYKRISDFNTPADFYAPIKIYSISVTQSDQISGKATARFDLRVRRAEKFITGMTPSTITLKNSSGVIVKTFSFDEFADLDLLNTDIYQKLIFSADLTVGNYTVEVVLKDNQARNIDQLFLDVSWSLLRPAGGLTYESGAGVRISKIIQSDNFNNTKETKLVYGYTDPATGIKYSYGKLLARPRYFDYNPYPGQSLGTNDIFLTSNPVLPEVSVAYDKVTEYVISQQGDSIRKDYEFINEPYPVFNYSPLLFLKRPVQVSINGTLRAWEQGFDVWPGACAFISNPFNGKLIRETAYAKNAFNSPFRKVTETRSEYEDKNLNSLIWAIDLKAICALGDPSYPEKGGMHLNYYPAIRRNWVTLNKTIETSYEEDTSRSITVQTDYSYKNVIHKLLTDKRMTLSNLKVASEHYQYPQDIVNPSTAMQKLITQRRLSTIVSQSETIDSANKITKTYDFLEFSNGIVNPAEIFFKVGNGAAFSKGKFLEYNTRGRVLTTLSDGIQTAFIWGYNSQYPVAKVVGKAYSDIKGLVNQSVLDAPADDQQLRTALNSLRIALAGQKVLITTYTYNPGLGITSETDQNSRTTYYEYDGLGRLKVIRDHDGNVLKQIDYQYQAPLTK</sequence>
<evidence type="ECO:0000313" key="2">
    <source>
        <dbReference type="Proteomes" id="UP000240978"/>
    </source>
</evidence>
<dbReference type="Gene3D" id="2.180.10.10">
    <property type="entry name" value="RHS repeat-associated core"/>
    <property type="match status" value="1"/>
</dbReference>
<dbReference type="EMBL" id="PYGK01000011">
    <property type="protein sequence ID" value="PSL26461.1"/>
    <property type="molecule type" value="Genomic_DNA"/>
</dbReference>